<proteinExistence type="predicted"/>
<dbReference type="AlphaFoldDB" id="A0A2P6NZV2"/>
<evidence type="ECO:0000313" key="2">
    <source>
        <dbReference type="Proteomes" id="UP000241769"/>
    </source>
</evidence>
<organism evidence="1 2">
    <name type="scientific">Planoprotostelium fungivorum</name>
    <dbReference type="NCBI Taxonomy" id="1890364"/>
    <lineage>
        <taxon>Eukaryota</taxon>
        <taxon>Amoebozoa</taxon>
        <taxon>Evosea</taxon>
        <taxon>Variosea</taxon>
        <taxon>Cavosteliida</taxon>
        <taxon>Cavosteliaceae</taxon>
        <taxon>Planoprotostelium</taxon>
    </lineage>
</organism>
<dbReference type="InParanoid" id="A0A2P6NZV2"/>
<evidence type="ECO:0000313" key="1">
    <source>
        <dbReference type="EMBL" id="PRP89474.1"/>
    </source>
</evidence>
<dbReference type="EMBL" id="MDYQ01000003">
    <property type="protein sequence ID" value="PRP89474.1"/>
    <property type="molecule type" value="Genomic_DNA"/>
</dbReference>
<gene>
    <name evidence="1" type="ORF">PROFUN_01337</name>
</gene>
<comment type="caution">
    <text evidence="1">The sequence shown here is derived from an EMBL/GenBank/DDBJ whole genome shotgun (WGS) entry which is preliminary data.</text>
</comment>
<sequence length="226" mass="25472">MNITQLLNSTSDNIISISSDAVHWRFPTTSAHSSSPSSREHSDNEQFEEASTLIIPHFNTKKEHASCPGRERKSSHCFGSSYLPSGTGLLSTEEVADWRWVKTSGIRKLKDGRTREHFSCALKNELHCSAKYTVTYPEGCDPKNSRGEVNLSDAQHNHTKPKVLRPSKEVWENAKKMVSTGGLPSVVSAQLQSQFCRVPSVRSIQQLKYRTTRKDGVLRFCKFFEK</sequence>
<dbReference type="Proteomes" id="UP000241769">
    <property type="component" value="Unassembled WGS sequence"/>
</dbReference>
<accession>A0A2P6NZV2</accession>
<name>A0A2P6NZV2_9EUKA</name>
<keyword evidence="2" id="KW-1185">Reference proteome</keyword>
<reference evidence="1 2" key="1">
    <citation type="journal article" date="2018" name="Genome Biol. Evol.">
        <title>Multiple Roots of Fruiting Body Formation in Amoebozoa.</title>
        <authorList>
            <person name="Hillmann F."/>
            <person name="Forbes G."/>
            <person name="Novohradska S."/>
            <person name="Ferling I."/>
            <person name="Riege K."/>
            <person name="Groth M."/>
            <person name="Westermann M."/>
            <person name="Marz M."/>
            <person name="Spaller T."/>
            <person name="Winckler T."/>
            <person name="Schaap P."/>
            <person name="Glockner G."/>
        </authorList>
    </citation>
    <scope>NUCLEOTIDE SEQUENCE [LARGE SCALE GENOMIC DNA]</scope>
    <source>
        <strain evidence="1 2">Jena</strain>
    </source>
</reference>
<protein>
    <submittedName>
        <fullName evidence="1">Uncharacterized protein</fullName>
    </submittedName>
</protein>